<protein>
    <recommendedName>
        <fullName evidence="3">FxLD family lantipeptide</fullName>
    </recommendedName>
</protein>
<organism evidence="1 2">
    <name type="scientific">Lentzea flava</name>
    <dbReference type="NCBI Taxonomy" id="103732"/>
    <lineage>
        <taxon>Bacteria</taxon>
        <taxon>Bacillati</taxon>
        <taxon>Actinomycetota</taxon>
        <taxon>Actinomycetes</taxon>
        <taxon>Pseudonocardiales</taxon>
        <taxon>Pseudonocardiaceae</taxon>
        <taxon>Lentzea</taxon>
    </lineage>
</organism>
<name>A0ABQ2V7G7_9PSEU</name>
<accession>A0ABQ2V7G7</accession>
<evidence type="ECO:0000313" key="2">
    <source>
        <dbReference type="Proteomes" id="UP000649573"/>
    </source>
</evidence>
<comment type="caution">
    <text evidence="1">The sequence shown here is derived from an EMBL/GenBank/DDBJ whole genome shotgun (WGS) entry which is preliminary data.</text>
</comment>
<keyword evidence="2" id="KW-1185">Reference proteome</keyword>
<dbReference type="Proteomes" id="UP000649573">
    <property type="component" value="Unassembled WGS sequence"/>
</dbReference>
<dbReference type="RefSeq" id="WP_189258530.1">
    <property type="nucleotide sequence ID" value="NZ_BMRE01000051.1"/>
</dbReference>
<evidence type="ECO:0008006" key="3">
    <source>
        <dbReference type="Google" id="ProtNLM"/>
    </source>
</evidence>
<dbReference type="EMBL" id="BMRE01000051">
    <property type="protein sequence ID" value="GGU72446.1"/>
    <property type="molecule type" value="Genomic_DNA"/>
</dbReference>
<evidence type="ECO:0000313" key="1">
    <source>
        <dbReference type="EMBL" id="GGU72446.1"/>
    </source>
</evidence>
<reference evidence="2" key="1">
    <citation type="journal article" date="2019" name="Int. J. Syst. Evol. Microbiol.">
        <title>The Global Catalogue of Microorganisms (GCM) 10K type strain sequencing project: providing services to taxonomists for standard genome sequencing and annotation.</title>
        <authorList>
            <consortium name="The Broad Institute Genomics Platform"/>
            <consortium name="The Broad Institute Genome Sequencing Center for Infectious Disease"/>
            <person name="Wu L."/>
            <person name="Ma J."/>
        </authorList>
    </citation>
    <scope>NUCLEOTIDE SEQUENCE [LARGE SCALE GENOMIC DNA]</scope>
    <source>
        <strain evidence="2">JCM 3296</strain>
    </source>
</reference>
<proteinExistence type="predicted"/>
<sequence length="60" mass="6303">MSAKHTLDLLFPSAEHTLTSDDADLLILELDRPTITVSGVSFVCSTGRCCMPPVGAVQAA</sequence>
<gene>
    <name evidence="1" type="ORF">GCM10010178_75100</name>
</gene>